<evidence type="ECO:0000313" key="4">
    <source>
        <dbReference type="EMBL" id="RKP53821.1"/>
    </source>
</evidence>
<dbReference type="RefSeq" id="WP_120976628.1">
    <property type="nucleotide sequence ID" value="NZ_RBZM01000005.1"/>
</dbReference>
<gene>
    <name evidence="4" type="ORF">D7Z26_10495</name>
</gene>
<dbReference type="Gene3D" id="3.40.50.720">
    <property type="entry name" value="NAD(P)-binding Rossmann-like Domain"/>
    <property type="match status" value="1"/>
</dbReference>
<dbReference type="Pfam" id="PF01370">
    <property type="entry name" value="Epimerase"/>
    <property type="match status" value="1"/>
</dbReference>
<feature type="domain" description="DUF1731" evidence="3">
    <location>
        <begin position="253"/>
        <end position="298"/>
    </location>
</feature>
<keyword evidence="5" id="KW-1185">Reference proteome</keyword>
<proteinExistence type="inferred from homology"/>
<dbReference type="InterPro" id="IPR036291">
    <property type="entry name" value="NAD(P)-bd_dom_sf"/>
</dbReference>
<accession>A0A494XT59</accession>
<dbReference type="InterPro" id="IPR001509">
    <property type="entry name" value="Epimerase_deHydtase"/>
</dbReference>
<evidence type="ECO:0000256" key="1">
    <source>
        <dbReference type="ARBA" id="ARBA00009353"/>
    </source>
</evidence>
<name>A0A494XT59_9BACL</name>
<evidence type="ECO:0000313" key="5">
    <source>
        <dbReference type="Proteomes" id="UP000282076"/>
    </source>
</evidence>
<feature type="domain" description="NAD-dependent epimerase/dehydratase" evidence="2">
    <location>
        <begin position="4"/>
        <end position="136"/>
    </location>
</feature>
<sequence length="302" mass="33160">MRLLLCGGTGFIGKALTLALLSRGDEVWIVTRKKPLKPPFDPALPHPQYVTWAEWLSNPILLGEFDGIINLTGESINQRWTAKAKERIQSSRTKAADSIAEAVRAMDKPPGVVINASGISLYGHSGERIFDENSPARPADFLGETVVKWEAAADRIPVGRLVKLRIGLVCAREDGAFPLIALPYKMFMGGRIGNGKQGLPWIHLQDMVALILFCLDTPSISGPVNSVAPEPVSNDEFGRMLGRVMKRPHWFPVPSFLLRTALGEMSTLVVTGQKAMPLKLIEHGFRFAFPKLEEALIDVSSK</sequence>
<organism evidence="4 5">
    <name type="scientific">Cohnella endophytica</name>
    <dbReference type="NCBI Taxonomy" id="2419778"/>
    <lineage>
        <taxon>Bacteria</taxon>
        <taxon>Bacillati</taxon>
        <taxon>Bacillota</taxon>
        <taxon>Bacilli</taxon>
        <taxon>Bacillales</taxon>
        <taxon>Paenibacillaceae</taxon>
        <taxon>Cohnella</taxon>
    </lineage>
</organism>
<dbReference type="EMBL" id="RBZM01000005">
    <property type="protein sequence ID" value="RKP53821.1"/>
    <property type="molecule type" value="Genomic_DNA"/>
</dbReference>
<dbReference type="AlphaFoldDB" id="A0A494XT59"/>
<dbReference type="InterPro" id="IPR010099">
    <property type="entry name" value="SDR39U1"/>
</dbReference>
<dbReference type="NCBIfam" id="TIGR01777">
    <property type="entry name" value="yfcH"/>
    <property type="match status" value="1"/>
</dbReference>
<comment type="similarity">
    <text evidence="1">Belongs to the NAD(P)-dependent epimerase/dehydratase family. SDR39U1 subfamily.</text>
</comment>
<dbReference type="PANTHER" id="PTHR11092:SF0">
    <property type="entry name" value="EPIMERASE FAMILY PROTEIN SDR39U1"/>
    <property type="match status" value="1"/>
</dbReference>
<evidence type="ECO:0000259" key="2">
    <source>
        <dbReference type="Pfam" id="PF01370"/>
    </source>
</evidence>
<evidence type="ECO:0000259" key="3">
    <source>
        <dbReference type="Pfam" id="PF08338"/>
    </source>
</evidence>
<dbReference type="SUPFAM" id="SSF51735">
    <property type="entry name" value="NAD(P)-binding Rossmann-fold domains"/>
    <property type="match status" value="1"/>
</dbReference>
<dbReference type="InterPro" id="IPR013549">
    <property type="entry name" value="DUF1731"/>
</dbReference>
<comment type="caution">
    <text evidence="4">The sequence shown here is derived from an EMBL/GenBank/DDBJ whole genome shotgun (WGS) entry which is preliminary data.</text>
</comment>
<protein>
    <submittedName>
        <fullName evidence="4">TIGR01777 family protein</fullName>
    </submittedName>
</protein>
<reference evidence="4 5" key="1">
    <citation type="submission" date="2018-10" db="EMBL/GenBank/DDBJ databases">
        <title>Cohnella sp. M2MS4P-1, whole genome shotgun sequence.</title>
        <authorList>
            <person name="Tuo L."/>
        </authorList>
    </citation>
    <scope>NUCLEOTIDE SEQUENCE [LARGE SCALE GENOMIC DNA]</scope>
    <source>
        <strain evidence="4 5">M2MS4P-1</strain>
    </source>
</reference>
<dbReference type="Proteomes" id="UP000282076">
    <property type="component" value="Unassembled WGS sequence"/>
</dbReference>
<dbReference type="OrthoDB" id="9801773at2"/>
<dbReference type="Pfam" id="PF08338">
    <property type="entry name" value="DUF1731"/>
    <property type="match status" value="1"/>
</dbReference>
<dbReference type="PANTHER" id="PTHR11092">
    <property type="entry name" value="SUGAR NUCLEOTIDE EPIMERASE RELATED"/>
    <property type="match status" value="1"/>
</dbReference>